<dbReference type="EMBL" id="MT142649">
    <property type="protein sequence ID" value="QJA86636.1"/>
    <property type="molecule type" value="Genomic_DNA"/>
</dbReference>
<evidence type="ECO:0000256" key="1">
    <source>
        <dbReference type="SAM" id="MobiDB-lite"/>
    </source>
</evidence>
<gene>
    <name evidence="2" type="ORF">MM415B03149_0003</name>
</gene>
<name>A0A6M3KWX3_9ZZZZ</name>
<feature type="region of interest" description="Disordered" evidence="1">
    <location>
        <begin position="510"/>
        <end position="578"/>
    </location>
</feature>
<feature type="compositionally biased region" description="Gly residues" evidence="1">
    <location>
        <begin position="528"/>
        <end position="544"/>
    </location>
</feature>
<evidence type="ECO:0008006" key="3">
    <source>
        <dbReference type="Google" id="ProtNLM"/>
    </source>
</evidence>
<sequence>MEDYLQVHKDLAETLQPLYNRQDIDKDLFYQRPFVMRDSVSGLPIKDVYNVTFNDAAVFGHRTISLLSAVNETIVVSGKGMTDADTSYIEQFLYAAFWEADQRLIRRGEPTLKQSNSQYSSLRGRLATRVLVRIEGGKLLIDILPWDARHVTYKFGTKGLAQIGYETTRSKADIKAEYNKDISGKEETVVDIYTQDKHLLYIGTEEVKDEKHECDETPCIYTIVSAGSMLKDSDSLGHQGESIYALNRHIYPEINEMASVLKTQNMQGFMAGLEYASLLGAEGNVDFEENPRAPGAITAVETGGGFRPIPTNDMKNATRQYISLLQTRAQWGSVSSIDYGNLTFPLSAVAIARLKESKDQIFWPRLDTMAIHKRALARQIIRQYIKKNKPTVMGEEGKAIKFDPAKLDKDYTIEFKYFAQTPEEEMANTAHATQQLAMGLPKHYVYTHTMNFENPTEVLMQGVAEEAEELSPDIKLRRHMVSLYMQDTPDGNTEADMLWPVLERMLKQKMNPQPVEQEPQKKKKPSSVGGGLPLLEGGSGGGRRQLGRDQLEASEEAMVTEQENAQSNAINRERRGNE</sequence>
<feature type="compositionally biased region" description="Polar residues" evidence="1">
    <location>
        <begin position="561"/>
        <end position="570"/>
    </location>
</feature>
<dbReference type="AlphaFoldDB" id="A0A6M3KWX3"/>
<organism evidence="2">
    <name type="scientific">viral metagenome</name>
    <dbReference type="NCBI Taxonomy" id="1070528"/>
    <lineage>
        <taxon>unclassified sequences</taxon>
        <taxon>metagenomes</taxon>
        <taxon>organismal metagenomes</taxon>
    </lineage>
</organism>
<reference evidence="2" key="1">
    <citation type="submission" date="2020-03" db="EMBL/GenBank/DDBJ databases">
        <title>The deep terrestrial virosphere.</title>
        <authorList>
            <person name="Holmfeldt K."/>
            <person name="Nilsson E."/>
            <person name="Simone D."/>
            <person name="Lopez-Fernandez M."/>
            <person name="Wu X."/>
            <person name="de Brujin I."/>
            <person name="Lundin D."/>
            <person name="Andersson A."/>
            <person name="Bertilsson S."/>
            <person name="Dopson M."/>
        </authorList>
    </citation>
    <scope>NUCLEOTIDE SEQUENCE</scope>
    <source>
        <strain evidence="2">MM415B03149</strain>
    </source>
</reference>
<accession>A0A6M3KWX3</accession>
<evidence type="ECO:0000313" key="2">
    <source>
        <dbReference type="EMBL" id="QJA86636.1"/>
    </source>
</evidence>
<protein>
    <recommendedName>
        <fullName evidence="3">Portal protein</fullName>
    </recommendedName>
</protein>
<proteinExistence type="predicted"/>